<dbReference type="AlphaFoldDB" id="A0A3D2X438"/>
<dbReference type="Proteomes" id="UP000262969">
    <property type="component" value="Unassembled WGS sequence"/>
</dbReference>
<reference evidence="1 2" key="1">
    <citation type="journal article" date="2018" name="Nat. Biotechnol.">
        <title>A standardized bacterial taxonomy based on genome phylogeny substantially revises the tree of life.</title>
        <authorList>
            <person name="Parks D.H."/>
            <person name="Chuvochina M."/>
            <person name="Waite D.W."/>
            <person name="Rinke C."/>
            <person name="Skarshewski A."/>
            <person name="Chaumeil P.A."/>
            <person name="Hugenholtz P."/>
        </authorList>
    </citation>
    <scope>NUCLEOTIDE SEQUENCE [LARGE SCALE GENOMIC DNA]</scope>
    <source>
        <strain evidence="1">UBA11728</strain>
    </source>
</reference>
<proteinExistence type="predicted"/>
<evidence type="ECO:0000313" key="2">
    <source>
        <dbReference type="Proteomes" id="UP000262969"/>
    </source>
</evidence>
<dbReference type="EMBL" id="DPVV01000170">
    <property type="protein sequence ID" value="HCL01746.1"/>
    <property type="molecule type" value="Genomic_DNA"/>
</dbReference>
<protein>
    <submittedName>
        <fullName evidence="1">Uncharacterized protein</fullName>
    </submittedName>
</protein>
<name>A0A3D2X438_9FIRM</name>
<feature type="non-terminal residue" evidence="1">
    <location>
        <position position="357"/>
    </location>
</feature>
<sequence length="357" mass="40976">MKFYLSCSGYEKSINIKKQRYEVASSGNSKAWFSDFFCQGNVAIKTEKEQICGRIDVSFSQTLSTPSGVAFEMEIEDWSRENYVFAPGAVYNGNRFNCKVLAYPPYNAVEKEKVLTEPETITNIPHLSKEENYSKIQLRSGDMTTPAIGFYDENKKLGILLFGPQEVGEDYTGFSIIENLEHKTAVFSLSLPAVREEVKYFFGERRDGSGFYPDARTPSDDLGKCFEEGEKIAFDFHIYQFEAENLSQFYSYFNNVRNCMETGRLTNVVPFYTAYKAIKDKYQVENFMEEGYYSVGTVWKFPQQCFQAGWIGGGMNNYAFLLEDKEEAFTRAYSTFQFILNNLQNEKGWISGIYARG</sequence>
<gene>
    <name evidence="1" type="ORF">DHW61_04910</name>
</gene>
<organism evidence="1 2">
    <name type="scientific">Lachnoclostridium phytofermentans</name>
    <dbReference type="NCBI Taxonomy" id="66219"/>
    <lineage>
        <taxon>Bacteria</taxon>
        <taxon>Bacillati</taxon>
        <taxon>Bacillota</taxon>
        <taxon>Clostridia</taxon>
        <taxon>Lachnospirales</taxon>
        <taxon>Lachnospiraceae</taxon>
    </lineage>
</organism>
<comment type="caution">
    <text evidence="1">The sequence shown here is derived from an EMBL/GenBank/DDBJ whole genome shotgun (WGS) entry which is preliminary data.</text>
</comment>
<accession>A0A3D2X438</accession>
<evidence type="ECO:0000313" key="1">
    <source>
        <dbReference type="EMBL" id="HCL01746.1"/>
    </source>
</evidence>